<proteinExistence type="predicted"/>
<dbReference type="Pfam" id="PF19936">
    <property type="entry name" value="DUF6399"/>
    <property type="match status" value="1"/>
</dbReference>
<protein>
    <submittedName>
        <fullName evidence="3">Uncharacterized protein</fullName>
    </submittedName>
</protein>
<sequence length="558" mass="60391">MKPATRLERAQTLTAAASARAAGRSERQAAAAIGCPRSTLRDGSRSALAPDDAPAALAAFVATEAGVHWLHRLVLAIHFVITLRAGGGVRLVTEVLELSGLSAFVGASYGSQQALNAALEQAVVDVAAEQRQALAAGMAPRPISVCEDETFHPAICLVALEPVSNVILLEQYAEDRTAATWTQALAAACAGLPVTLVQGTSDEATALRRHIEHDHQAHQSPDLFHLQHEVAKGTGLSLARAVRAADAEVATAEVQLQAEREAEQAYRQQRHGPGRPPAFAQRIQGALQRWAAAAVTRDQTQARQEEATTLIRALGEAYHPFELERGEAQPPERLGERLGTIWQRLEALAEAADLPARARAHLAKAKRLNTALRATIAFFFATVQQRVEALNLTPDLELAVLEQLIPAIYLERVATKCSGAEERQRLAALSAQRLAPLRAADHPIQALEATQRAEIEQVASDCADLFQRSSSAVEGRNGQLSLFHHGCHRLSARQLSALTAVHNFSIRRADQTTAAERFFGRAPPPLFEQLLERVPLPPRPRRRRARAPKVPYLSPMAA</sequence>
<keyword evidence="4" id="KW-1185">Reference proteome</keyword>
<reference evidence="3" key="1">
    <citation type="submission" date="2017-08" db="EMBL/GenBank/DDBJ databases">
        <authorList>
            <person name="Imhoff J.F."/>
            <person name="Rahn T."/>
            <person name="Kuenzel S."/>
            <person name="Neulinger S.C."/>
        </authorList>
    </citation>
    <scope>NUCLEOTIDE SEQUENCE</scope>
    <source>
        <strain evidence="3">DSM 11080</strain>
    </source>
</reference>
<evidence type="ECO:0000313" key="3">
    <source>
        <dbReference type="EMBL" id="MBK1706563.1"/>
    </source>
</evidence>
<evidence type="ECO:0000313" key="4">
    <source>
        <dbReference type="Proteomes" id="UP001296776"/>
    </source>
</evidence>
<evidence type="ECO:0000256" key="2">
    <source>
        <dbReference type="SAM" id="MobiDB-lite"/>
    </source>
</evidence>
<dbReference type="InterPro" id="IPR045650">
    <property type="entry name" value="DUF6399"/>
</dbReference>
<evidence type="ECO:0000256" key="1">
    <source>
        <dbReference type="SAM" id="Coils"/>
    </source>
</evidence>
<dbReference type="EMBL" id="NRSJ01000044">
    <property type="protein sequence ID" value="MBK1706563.1"/>
    <property type="molecule type" value="Genomic_DNA"/>
</dbReference>
<feature type="region of interest" description="Disordered" evidence="2">
    <location>
        <begin position="537"/>
        <end position="558"/>
    </location>
</feature>
<accession>A0AAJ0XBM7</accession>
<comment type="caution">
    <text evidence="3">The sequence shown here is derived from an EMBL/GenBank/DDBJ whole genome shotgun (WGS) entry which is preliminary data.</text>
</comment>
<name>A0AAJ0XBM7_9GAMM</name>
<dbReference type="Proteomes" id="UP001296776">
    <property type="component" value="Unassembled WGS sequence"/>
</dbReference>
<reference evidence="3" key="2">
    <citation type="journal article" date="2020" name="Microorganisms">
        <title>Osmotic Adaptation and Compatible Solute Biosynthesis of Phototrophic Bacteria as Revealed from Genome Analyses.</title>
        <authorList>
            <person name="Imhoff J.F."/>
            <person name="Rahn T."/>
            <person name="Kunzel S."/>
            <person name="Keller A."/>
            <person name="Neulinger S.C."/>
        </authorList>
    </citation>
    <scope>NUCLEOTIDE SEQUENCE</scope>
    <source>
        <strain evidence="3">DSM 11080</strain>
    </source>
</reference>
<feature type="coiled-coil region" evidence="1">
    <location>
        <begin position="242"/>
        <end position="269"/>
    </location>
</feature>
<organism evidence="3 4">
    <name type="scientific">Halochromatium glycolicum</name>
    <dbReference type="NCBI Taxonomy" id="85075"/>
    <lineage>
        <taxon>Bacteria</taxon>
        <taxon>Pseudomonadati</taxon>
        <taxon>Pseudomonadota</taxon>
        <taxon>Gammaproteobacteria</taxon>
        <taxon>Chromatiales</taxon>
        <taxon>Chromatiaceae</taxon>
        <taxon>Halochromatium</taxon>
    </lineage>
</organism>
<keyword evidence="1" id="KW-0175">Coiled coil</keyword>
<dbReference type="RefSeq" id="WP_200348012.1">
    <property type="nucleotide sequence ID" value="NZ_NRSJ01000044.1"/>
</dbReference>
<gene>
    <name evidence="3" type="ORF">CKO40_18920</name>
</gene>
<dbReference type="AlphaFoldDB" id="A0AAJ0XBM7"/>